<keyword evidence="2" id="KW-1133">Transmembrane helix</keyword>
<keyword evidence="2" id="KW-0812">Transmembrane</keyword>
<dbReference type="Proteomes" id="UP000186817">
    <property type="component" value="Unassembled WGS sequence"/>
</dbReference>
<feature type="compositionally biased region" description="Basic residues" evidence="1">
    <location>
        <begin position="1"/>
        <end position="10"/>
    </location>
</feature>
<evidence type="ECO:0000313" key="4">
    <source>
        <dbReference type="Proteomes" id="UP000186817"/>
    </source>
</evidence>
<feature type="region of interest" description="Disordered" evidence="1">
    <location>
        <begin position="1"/>
        <end position="25"/>
    </location>
</feature>
<dbReference type="OrthoDB" id="448524at2759"/>
<dbReference type="EMBL" id="LSRX01000253">
    <property type="protein sequence ID" value="OLQ02817.1"/>
    <property type="molecule type" value="Genomic_DNA"/>
</dbReference>
<keyword evidence="2" id="KW-0472">Membrane</keyword>
<sequence length="749" mass="80940">MKRPAAKASRKPGSPTAKKPKPAGAYSRLVSAKARAADKLARKSGRVHIFNATRPHGMDGWTMDLKQYELIRGHILKAIDQKGDAEGAVPLQLVVDSAQKRYQKHKLFPKGRLTNYVRYTKVDLEARQEVPAQHFDAALLSMVLRALRSKDQRRSLLRRAAESVRPGGLVVVVERTPLESMTDARFEGDFWTKIRLRPRRLLKSLRGTQVHLLDRLPDLAGETSGCQKKGMNTVMTIAMIVMVVPEVQAVPLAPSPDMDEGTRSLDLSATAEAEEEGDAGEASAPSPPQGEGQDGKAEEADEDSPPEAGEVHVSASGALLNFFDTSEDAAALEAKRQRVARQIERRRQARRQPTGGRKAEEAASCASSSGRIGSRGLQTSACLDSRMSAAGRSDHLVACENFILPRGLRSRTAMHEAARHASYAYLKKERSADSCLQSRGRLDPKGLAWLLLALAAVGAGAEQCEAQDSPGRSLLQAKNTVFKAVHLDSEGRQALLETPRHMPDVLEPAELAKGLARRSAAYRIAMSALSGGLWSVFSVILIAAFVTLAVVYHEVPLVPGGSTDFCPELVVPAGCECILIVPSRPRREVRFVFVLLRLGGAEESNIRGPTPRRLLLAEDGVVLAKCGRAQSSLPSSMPNAIDFELVSSKGDVWAELSYQPREGSEEQDKCTIKSKTGRQFTVAGSVRHNALNFTDGPDGQGGLLATTEPVRTAGPLGHAPGTIFRIRIAPQADVGLVLCALICLQHLTS</sequence>
<evidence type="ECO:0000256" key="2">
    <source>
        <dbReference type="SAM" id="Phobius"/>
    </source>
</evidence>
<proteinExistence type="predicted"/>
<dbReference type="Gene3D" id="3.40.50.150">
    <property type="entry name" value="Vaccinia Virus protein VP39"/>
    <property type="match status" value="1"/>
</dbReference>
<feature type="transmembrane region" description="Helical" evidence="2">
    <location>
        <begin position="524"/>
        <end position="552"/>
    </location>
</feature>
<gene>
    <name evidence="3" type="ORF">AK812_SmicGene14297</name>
</gene>
<organism evidence="3 4">
    <name type="scientific">Symbiodinium microadriaticum</name>
    <name type="common">Dinoflagellate</name>
    <name type="synonym">Zooxanthella microadriatica</name>
    <dbReference type="NCBI Taxonomy" id="2951"/>
    <lineage>
        <taxon>Eukaryota</taxon>
        <taxon>Sar</taxon>
        <taxon>Alveolata</taxon>
        <taxon>Dinophyceae</taxon>
        <taxon>Suessiales</taxon>
        <taxon>Symbiodiniaceae</taxon>
        <taxon>Symbiodinium</taxon>
    </lineage>
</organism>
<dbReference type="InterPro" id="IPR029063">
    <property type="entry name" value="SAM-dependent_MTases_sf"/>
</dbReference>
<reference evidence="3 4" key="1">
    <citation type="submission" date="2016-02" db="EMBL/GenBank/DDBJ databases">
        <title>Genome analysis of coral dinoflagellate symbionts highlights evolutionary adaptations to a symbiotic lifestyle.</title>
        <authorList>
            <person name="Aranda M."/>
            <person name="Li Y."/>
            <person name="Liew Y.J."/>
            <person name="Baumgarten S."/>
            <person name="Simakov O."/>
            <person name="Wilson M."/>
            <person name="Piel J."/>
            <person name="Ashoor H."/>
            <person name="Bougouffa S."/>
            <person name="Bajic V.B."/>
            <person name="Ryu T."/>
            <person name="Ravasi T."/>
            <person name="Bayer T."/>
            <person name="Micklem G."/>
            <person name="Kim H."/>
            <person name="Bhak J."/>
            <person name="Lajeunesse T.C."/>
            <person name="Voolstra C.R."/>
        </authorList>
    </citation>
    <scope>NUCLEOTIDE SEQUENCE [LARGE SCALE GENOMIC DNA]</scope>
    <source>
        <strain evidence="3 4">CCMP2467</strain>
    </source>
</reference>
<dbReference type="Pfam" id="PF22278">
    <property type="entry name" value="DUF6958"/>
    <property type="match status" value="1"/>
</dbReference>
<keyword evidence="4" id="KW-1185">Reference proteome</keyword>
<dbReference type="CDD" id="cd02440">
    <property type="entry name" value="AdoMet_MTases"/>
    <property type="match status" value="1"/>
</dbReference>
<accession>A0A1Q9E5W2</accession>
<protein>
    <submittedName>
        <fullName evidence="3">Uncharacterized protein</fullName>
    </submittedName>
</protein>
<feature type="region of interest" description="Disordered" evidence="1">
    <location>
        <begin position="270"/>
        <end position="310"/>
    </location>
</feature>
<dbReference type="SUPFAM" id="SSF53335">
    <property type="entry name" value="S-adenosyl-L-methionine-dependent methyltransferases"/>
    <property type="match status" value="1"/>
</dbReference>
<comment type="caution">
    <text evidence="3">The sequence shown here is derived from an EMBL/GenBank/DDBJ whole genome shotgun (WGS) entry which is preliminary data.</text>
</comment>
<evidence type="ECO:0000313" key="3">
    <source>
        <dbReference type="EMBL" id="OLQ02817.1"/>
    </source>
</evidence>
<name>A0A1Q9E5W2_SYMMI</name>
<evidence type="ECO:0000256" key="1">
    <source>
        <dbReference type="SAM" id="MobiDB-lite"/>
    </source>
</evidence>
<feature type="region of interest" description="Disordered" evidence="1">
    <location>
        <begin position="342"/>
        <end position="376"/>
    </location>
</feature>
<dbReference type="AlphaFoldDB" id="A0A1Q9E5W2"/>
<dbReference type="InterPro" id="IPR054233">
    <property type="entry name" value="DUF6958"/>
</dbReference>